<sequence>MWAEAAKRLSRFPEAVLTAFDTDGYPVSVRVETRDYDATTGELAVTLPEELHAAESPANLLCHFHDDKLWHLDSTQVKGRLRARDGGWVFVSEMFTPPSRLQMVSFLRSTHTSGRKYLDKRGLARPRVNWAAVKEIRRRATQK</sequence>
<dbReference type="RefSeq" id="WP_048416914.1">
    <property type="nucleotide sequence ID" value="NZ_JYNX01000017.1"/>
</dbReference>
<dbReference type="EMBL" id="JYNX01000017">
    <property type="protein sequence ID" value="KMO84348.1"/>
    <property type="molecule type" value="Genomic_DNA"/>
</dbReference>
<comment type="caution">
    <text evidence="1">The sequence shown here is derived from an EMBL/GenBank/DDBJ whole genome shotgun (WGS) entry which is preliminary data.</text>
</comment>
<dbReference type="AlphaFoldDB" id="A0A0J6WQE1"/>
<dbReference type="Proteomes" id="UP000036176">
    <property type="component" value="Unassembled WGS sequence"/>
</dbReference>
<evidence type="ECO:0000313" key="1">
    <source>
        <dbReference type="EMBL" id="KMO84348.1"/>
    </source>
</evidence>
<dbReference type="OrthoDB" id="162914at2"/>
<organism evidence="1 2">
    <name type="scientific">Mycolicibacterium chubuense</name>
    <name type="common">Mycobacterium chubuense</name>
    <dbReference type="NCBI Taxonomy" id="1800"/>
    <lineage>
        <taxon>Bacteria</taxon>
        <taxon>Bacillati</taxon>
        <taxon>Actinomycetota</taxon>
        <taxon>Actinomycetes</taxon>
        <taxon>Mycobacteriales</taxon>
        <taxon>Mycobacteriaceae</taxon>
        <taxon>Mycolicibacterium</taxon>
    </lineage>
</organism>
<dbReference type="PATRIC" id="fig|1800.3.peg.805"/>
<name>A0A0J6WQE1_MYCCU</name>
<keyword evidence="2" id="KW-1185">Reference proteome</keyword>
<reference evidence="1 2" key="1">
    <citation type="journal article" date="2015" name="Genome Biol. Evol.">
        <title>Characterization of Three Mycobacterium spp. with Potential Use in Bioremediation by Genome Sequencing and Comparative Genomics.</title>
        <authorList>
            <person name="Das S."/>
            <person name="Pettersson B.M."/>
            <person name="Behra P.R."/>
            <person name="Ramesh M."/>
            <person name="Dasgupta S."/>
            <person name="Bhattacharya A."/>
            <person name="Kirsebom L.A."/>
        </authorList>
    </citation>
    <scope>NUCLEOTIDE SEQUENCE [LARGE SCALE GENOMIC DNA]</scope>
    <source>
        <strain evidence="1 2">DSM 44219</strain>
    </source>
</reference>
<gene>
    <name evidence="1" type="ORF">MCHUDSM44219_00799</name>
</gene>
<protein>
    <submittedName>
        <fullName evidence="1">Uncharacterized protein</fullName>
    </submittedName>
</protein>
<evidence type="ECO:0000313" key="2">
    <source>
        <dbReference type="Proteomes" id="UP000036176"/>
    </source>
</evidence>
<accession>A0A0J6WQE1</accession>
<proteinExistence type="predicted"/>